<accession>A0A1I7WNW5</accession>
<evidence type="ECO:0000313" key="1">
    <source>
        <dbReference type="Proteomes" id="UP000095283"/>
    </source>
</evidence>
<organism evidence="1 2">
    <name type="scientific">Heterorhabditis bacteriophora</name>
    <name type="common">Entomopathogenic nematode worm</name>
    <dbReference type="NCBI Taxonomy" id="37862"/>
    <lineage>
        <taxon>Eukaryota</taxon>
        <taxon>Metazoa</taxon>
        <taxon>Ecdysozoa</taxon>
        <taxon>Nematoda</taxon>
        <taxon>Chromadorea</taxon>
        <taxon>Rhabditida</taxon>
        <taxon>Rhabditina</taxon>
        <taxon>Rhabditomorpha</taxon>
        <taxon>Strongyloidea</taxon>
        <taxon>Heterorhabditidae</taxon>
        <taxon>Heterorhabditis</taxon>
    </lineage>
</organism>
<protein>
    <submittedName>
        <fullName evidence="2">Uncharacterized protein</fullName>
    </submittedName>
</protein>
<dbReference type="Proteomes" id="UP000095283">
    <property type="component" value="Unplaced"/>
</dbReference>
<dbReference type="AlphaFoldDB" id="A0A1I7WNW5"/>
<name>A0A1I7WNW5_HETBA</name>
<evidence type="ECO:0000313" key="2">
    <source>
        <dbReference type="WBParaSite" id="Hba_06837"/>
    </source>
</evidence>
<proteinExistence type="predicted"/>
<keyword evidence="1" id="KW-1185">Reference proteome</keyword>
<reference evidence="2" key="1">
    <citation type="submission" date="2016-11" db="UniProtKB">
        <authorList>
            <consortium name="WormBaseParasite"/>
        </authorList>
    </citation>
    <scope>IDENTIFICATION</scope>
</reference>
<dbReference type="WBParaSite" id="Hba_06837">
    <property type="protein sequence ID" value="Hba_06837"/>
    <property type="gene ID" value="Hba_06837"/>
</dbReference>
<sequence>MHFDDSKYIHNVFIKQQNCISFICD</sequence>